<dbReference type="STRING" id="1736674.APS56_04750"/>
<dbReference type="AlphaFoldDB" id="A0A0P0D0V5"/>
<reference evidence="1 2" key="1">
    <citation type="submission" date="2015-10" db="EMBL/GenBank/DDBJ databases">
        <authorList>
            <person name="Gilbert D.G."/>
        </authorList>
    </citation>
    <scope>NUCLEOTIDE SEQUENCE [LARGE SCALE GENOMIC DNA]</scope>
    <source>
        <strain evidence="2">HZ-22</strain>
    </source>
</reference>
<protein>
    <submittedName>
        <fullName evidence="1">Uncharacterized protein</fullName>
    </submittedName>
</protein>
<sequence>MIKWNSDGADSIHDFGLGMQCSFPDHREGLTEWKGEIGDGVQDFFREALCPKCSFSRNGGECAEQYVCNNQKNVYICSRINYVHEY</sequence>
<dbReference type="KEGG" id="ahz:APS56_04750"/>
<keyword evidence="2" id="KW-1185">Reference proteome</keyword>
<name>A0A0P0D0V5_9FLAO</name>
<evidence type="ECO:0000313" key="1">
    <source>
        <dbReference type="EMBL" id="ALJ04490.1"/>
    </source>
</evidence>
<proteinExistence type="predicted"/>
<evidence type="ECO:0000313" key="2">
    <source>
        <dbReference type="Proteomes" id="UP000057981"/>
    </source>
</evidence>
<dbReference type="Proteomes" id="UP000057981">
    <property type="component" value="Chromosome"/>
</dbReference>
<organism evidence="1 2">
    <name type="scientific">Pseudalgibacter alginicilyticus</name>
    <dbReference type="NCBI Taxonomy" id="1736674"/>
    <lineage>
        <taxon>Bacteria</taxon>
        <taxon>Pseudomonadati</taxon>
        <taxon>Bacteroidota</taxon>
        <taxon>Flavobacteriia</taxon>
        <taxon>Flavobacteriales</taxon>
        <taxon>Flavobacteriaceae</taxon>
        <taxon>Pseudalgibacter</taxon>
    </lineage>
</organism>
<dbReference type="EMBL" id="CP012898">
    <property type="protein sequence ID" value="ALJ04490.1"/>
    <property type="molecule type" value="Genomic_DNA"/>
</dbReference>
<gene>
    <name evidence="1" type="ORF">APS56_04750</name>
</gene>
<accession>A0A0P0D0V5</accession>